<evidence type="ECO:0000256" key="3">
    <source>
        <dbReference type="ARBA" id="ARBA00023157"/>
    </source>
</evidence>
<dbReference type="InterPro" id="IPR003961">
    <property type="entry name" value="FN3_dom"/>
</dbReference>
<dbReference type="InterPro" id="IPR015373">
    <property type="entry name" value="Interferon/interleukin_rcp_dom"/>
</dbReference>
<sequence>MLTVTVILSLWALHCSVIASPPKPINVFFSSVNLRNVLHWVQGNDSSEDTHFIVEYAIYGDSTEGNKGRRVHWRPVPQCTKIVQTWCDLSKETEDEEQGYYARVRSVHRKTFSKWTLTQRRFDPKSETSFGPPLVTVEIKNNSAIITMTGPMRHLPTKNTTLLSMQTIYPQMTYNLSINNTNRNQMHHFLVVSSPFKYHLTDHSTQYCFSARSKFLNMPVECHSSAWQCITTPPDPVVEHLKKVIVGIAVPALFLCVIVVVCYILYQYLTGNGQKSPYTLAEMDKKPPLFHSPPITKNPDTMNHIQIHPKDVSPSDHLRLQGQRRIEGPPPSYSPQIFGSPLNPGELVDEIDYGFVSQPCKRSSDGEKEEDKRLGKGNRFPREDGGVGNDRSASDQGASYLTQTSCHAMPTGTQIMSSPLWQACGWSVLNTDTPTLSQSQLEPFQQTAESMRENKESLQTDPFNGNQAKKKIEMGEKTCVREKDVNHDERENGDGEFENAPLLCAYASQIQHRSNSEVLPNEYGLLIPHATHEEDFDDEEEGTTCVDWDPETGKFMVPMLEMGSGVIGGLETNRGDGLSGGNPLHMNHGGLRLENVFVRQQSEEEAETQRELDRSRETGCEVENVLKKWQLVIADNE</sequence>
<dbReference type="Proteomes" id="UP000694680">
    <property type="component" value="Chromosome 24"/>
</dbReference>
<keyword evidence="6" id="KW-0812">Transmembrane</keyword>
<feature type="chain" id="PRO_5033981512" evidence="7">
    <location>
        <begin position="20"/>
        <end position="637"/>
    </location>
</feature>
<dbReference type="InterPro" id="IPR013783">
    <property type="entry name" value="Ig-like_fold"/>
</dbReference>
<keyword evidence="2 7" id="KW-0732">Signal</keyword>
<feature type="compositionally biased region" description="Basic and acidic residues" evidence="5">
    <location>
        <begin position="362"/>
        <end position="385"/>
    </location>
</feature>
<dbReference type="InterPro" id="IPR050650">
    <property type="entry name" value="Type-II_Cytokine-TF_Rcpt"/>
</dbReference>
<keyword evidence="6" id="KW-0472">Membrane</keyword>
<dbReference type="CTD" id="53832"/>
<evidence type="ECO:0000256" key="4">
    <source>
        <dbReference type="ARBA" id="ARBA00023170"/>
    </source>
</evidence>
<evidence type="ECO:0000259" key="9">
    <source>
        <dbReference type="Pfam" id="PF09294"/>
    </source>
</evidence>
<evidence type="ECO:0000313" key="10">
    <source>
        <dbReference type="Ensembl" id="ENSGWIP00000049883.1"/>
    </source>
</evidence>
<evidence type="ECO:0000259" key="8">
    <source>
        <dbReference type="Pfam" id="PF01108"/>
    </source>
</evidence>
<feature type="region of interest" description="Disordered" evidence="5">
    <location>
        <begin position="358"/>
        <end position="397"/>
    </location>
</feature>
<evidence type="ECO:0000256" key="7">
    <source>
        <dbReference type="SAM" id="SignalP"/>
    </source>
</evidence>
<keyword evidence="4" id="KW-0675">Receptor</keyword>
<dbReference type="PANTHER" id="PTHR20859">
    <property type="entry name" value="INTERFERON/INTERLEUKIN RECEPTOR"/>
    <property type="match status" value="1"/>
</dbReference>
<reference evidence="10" key="3">
    <citation type="submission" date="2025-09" db="UniProtKB">
        <authorList>
            <consortium name="Ensembl"/>
        </authorList>
    </citation>
    <scope>IDENTIFICATION</scope>
</reference>
<evidence type="ECO:0000256" key="5">
    <source>
        <dbReference type="SAM" id="MobiDB-lite"/>
    </source>
</evidence>
<dbReference type="Pfam" id="PF09294">
    <property type="entry name" value="Interfer-bind"/>
    <property type="match status" value="1"/>
</dbReference>
<dbReference type="Pfam" id="PF01108">
    <property type="entry name" value="Tissue_fac"/>
    <property type="match status" value="1"/>
</dbReference>
<dbReference type="GO" id="GO:0005886">
    <property type="term" value="C:plasma membrane"/>
    <property type="evidence" value="ECO:0007669"/>
    <property type="project" value="TreeGrafter"/>
</dbReference>
<dbReference type="PANTHER" id="PTHR20859:SF86">
    <property type="entry name" value="INTERLEUKIN-20 RECEPTOR SUBUNIT ALPHA"/>
    <property type="match status" value="1"/>
</dbReference>
<accession>A0A8C5HWV3</accession>
<dbReference type="Gene3D" id="2.60.40.10">
    <property type="entry name" value="Immunoglobulins"/>
    <property type="match status" value="2"/>
</dbReference>
<dbReference type="GO" id="GO:0004896">
    <property type="term" value="F:cytokine receptor activity"/>
    <property type="evidence" value="ECO:0007669"/>
    <property type="project" value="TreeGrafter"/>
</dbReference>
<keyword evidence="11" id="KW-1185">Reference proteome</keyword>
<dbReference type="RefSeq" id="XP_028296135.1">
    <property type="nucleotide sequence ID" value="XM_028440334.1"/>
</dbReference>
<dbReference type="OrthoDB" id="9909056at2759"/>
<keyword evidence="3" id="KW-1015">Disulfide bond</keyword>
<evidence type="ECO:0000256" key="6">
    <source>
        <dbReference type="SAM" id="Phobius"/>
    </source>
</evidence>
<protein>
    <submittedName>
        <fullName evidence="10">Interleukin-20 receptor subunit alpha-like</fullName>
    </submittedName>
</protein>
<dbReference type="InterPro" id="IPR036116">
    <property type="entry name" value="FN3_sf"/>
</dbReference>
<reference evidence="10" key="2">
    <citation type="submission" date="2025-08" db="UniProtKB">
        <authorList>
            <consortium name="Ensembl"/>
        </authorList>
    </citation>
    <scope>IDENTIFICATION</scope>
</reference>
<reference evidence="10" key="1">
    <citation type="submission" date="2020-06" db="EMBL/GenBank/DDBJ databases">
        <authorList>
            <consortium name="Wellcome Sanger Institute Data Sharing"/>
        </authorList>
    </citation>
    <scope>NUCLEOTIDE SEQUENCE [LARGE SCALE GENOMIC DNA]</scope>
</reference>
<comment type="similarity">
    <text evidence="1">Belongs to the type II cytokine receptor family.</text>
</comment>
<name>A0A8C5HWV3_GOUWI</name>
<gene>
    <name evidence="10" type="primary">il20ra</name>
</gene>
<evidence type="ECO:0000256" key="2">
    <source>
        <dbReference type="ARBA" id="ARBA00022729"/>
    </source>
</evidence>
<dbReference type="FunFam" id="2.60.40.10:FF:000348">
    <property type="entry name" value="Interleukin 20 receptor subunit alpha"/>
    <property type="match status" value="1"/>
</dbReference>
<proteinExistence type="inferred from homology"/>
<feature type="transmembrane region" description="Helical" evidence="6">
    <location>
        <begin position="244"/>
        <end position="266"/>
    </location>
</feature>
<feature type="domain" description="Fibronectin type-III" evidence="8">
    <location>
        <begin position="3"/>
        <end position="115"/>
    </location>
</feature>
<dbReference type="GeneID" id="114458082"/>
<evidence type="ECO:0000313" key="11">
    <source>
        <dbReference type="Proteomes" id="UP000694680"/>
    </source>
</evidence>
<evidence type="ECO:0000256" key="1">
    <source>
        <dbReference type="ARBA" id="ARBA00005399"/>
    </source>
</evidence>
<feature type="signal peptide" evidence="7">
    <location>
        <begin position="1"/>
        <end position="19"/>
    </location>
</feature>
<dbReference type="Ensembl" id="ENSGWIT00000053899.1">
    <property type="protein sequence ID" value="ENSGWIP00000049883.1"/>
    <property type="gene ID" value="ENSGWIG00000024312.1"/>
</dbReference>
<dbReference type="AlphaFoldDB" id="A0A8C5HWV3"/>
<organism evidence="10 11">
    <name type="scientific">Gouania willdenowi</name>
    <name type="common">Blunt-snouted clingfish</name>
    <name type="synonym">Lepadogaster willdenowi</name>
    <dbReference type="NCBI Taxonomy" id="441366"/>
    <lineage>
        <taxon>Eukaryota</taxon>
        <taxon>Metazoa</taxon>
        <taxon>Chordata</taxon>
        <taxon>Craniata</taxon>
        <taxon>Vertebrata</taxon>
        <taxon>Euteleostomi</taxon>
        <taxon>Actinopterygii</taxon>
        <taxon>Neopterygii</taxon>
        <taxon>Teleostei</taxon>
        <taxon>Neoteleostei</taxon>
        <taxon>Acanthomorphata</taxon>
        <taxon>Ovalentaria</taxon>
        <taxon>Blenniimorphae</taxon>
        <taxon>Blenniiformes</taxon>
        <taxon>Gobiesocoidei</taxon>
        <taxon>Gobiesocidae</taxon>
        <taxon>Gobiesocinae</taxon>
        <taxon>Gouania</taxon>
    </lineage>
</organism>
<feature type="domain" description="Interferon/interleukin receptor" evidence="9">
    <location>
        <begin position="128"/>
        <end position="233"/>
    </location>
</feature>
<dbReference type="SUPFAM" id="SSF49265">
    <property type="entry name" value="Fibronectin type III"/>
    <property type="match status" value="2"/>
</dbReference>
<keyword evidence="6" id="KW-1133">Transmembrane helix</keyword>